<dbReference type="AlphaFoldDB" id="A0A1G7DC46"/>
<dbReference type="Proteomes" id="UP000182114">
    <property type="component" value="Unassembled WGS sequence"/>
</dbReference>
<dbReference type="RefSeq" id="WP_074537263.1">
    <property type="nucleotide sequence ID" value="NZ_FNBD01000001.1"/>
</dbReference>
<dbReference type="PROSITE" id="PS51257">
    <property type="entry name" value="PROKAR_LIPOPROTEIN"/>
    <property type="match status" value="1"/>
</dbReference>
<keyword evidence="2" id="KW-1185">Reference proteome</keyword>
<evidence type="ECO:0008006" key="3">
    <source>
        <dbReference type="Google" id="ProtNLM"/>
    </source>
</evidence>
<sequence>MKKILLFVVLLALASCKTTKLVDEYKNPENVVFTAYKVLLVGMTPNEESRVAFENRLKEEFDKRKIESMRSIDLFDVNFTASAKTEEELKAVERQLLDKDFDAVLFAKVLGSESKQTLRKKISDWGNYTGRFRDDYFQHQDIYNNDWSYDQFKVYHTETTLYCICEGKEQSMVWRGSIDLTDPKNIDKSIDEYVNLVVAAMEAQDVLFHK</sequence>
<organism evidence="1 2">
    <name type="scientific">Cellulophaga baltica</name>
    <dbReference type="NCBI Taxonomy" id="76594"/>
    <lineage>
        <taxon>Bacteria</taxon>
        <taxon>Pseudomonadati</taxon>
        <taxon>Bacteroidota</taxon>
        <taxon>Flavobacteriia</taxon>
        <taxon>Flavobacteriales</taxon>
        <taxon>Flavobacteriaceae</taxon>
        <taxon>Cellulophaga</taxon>
    </lineage>
</organism>
<evidence type="ECO:0000313" key="1">
    <source>
        <dbReference type="EMBL" id="SDE49117.1"/>
    </source>
</evidence>
<evidence type="ECO:0000313" key="2">
    <source>
        <dbReference type="Proteomes" id="UP000182114"/>
    </source>
</evidence>
<reference evidence="2" key="1">
    <citation type="submission" date="2016-10" db="EMBL/GenBank/DDBJ databases">
        <authorList>
            <person name="Varghese N."/>
            <person name="Submissions S."/>
        </authorList>
    </citation>
    <scope>NUCLEOTIDE SEQUENCE [LARGE SCALE GENOMIC DNA]</scope>
    <source>
        <strain evidence="2">DSM 24729</strain>
    </source>
</reference>
<protein>
    <recommendedName>
        <fullName evidence="3">Cardiolipin synthetase</fullName>
    </recommendedName>
</protein>
<name>A0A1G7DC46_9FLAO</name>
<accession>A0A1G7DC46</accession>
<dbReference type="eggNOG" id="ENOG5030WGZ">
    <property type="taxonomic scope" value="Bacteria"/>
</dbReference>
<gene>
    <name evidence="1" type="ORF">SAMN04487992_101475</name>
</gene>
<dbReference type="EMBL" id="FNBD01000001">
    <property type="protein sequence ID" value="SDE49117.1"/>
    <property type="molecule type" value="Genomic_DNA"/>
</dbReference>
<proteinExistence type="predicted"/>